<organism evidence="7 8">
    <name type="scientific">Desmophyllum pertusum</name>
    <dbReference type="NCBI Taxonomy" id="174260"/>
    <lineage>
        <taxon>Eukaryota</taxon>
        <taxon>Metazoa</taxon>
        <taxon>Cnidaria</taxon>
        <taxon>Anthozoa</taxon>
        <taxon>Hexacorallia</taxon>
        <taxon>Scleractinia</taxon>
        <taxon>Caryophylliina</taxon>
        <taxon>Caryophylliidae</taxon>
        <taxon>Desmophyllum</taxon>
    </lineage>
</organism>
<proteinExistence type="predicted"/>
<dbReference type="AlphaFoldDB" id="A0A9W9ZT77"/>
<comment type="caution">
    <text evidence="7">The sequence shown here is derived from an EMBL/GenBank/DDBJ whole genome shotgun (WGS) entry which is preliminary data.</text>
</comment>
<keyword evidence="8" id="KW-1185">Reference proteome</keyword>
<evidence type="ECO:0000313" key="8">
    <source>
        <dbReference type="Proteomes" id="UP001163046"/>
    </source>
</evidence>
<comment type="subcellular location">
    <subcellularLocation>
        <location evidence="1">Membrane</location>
    </subcellularLocation>
</comment>
<evidence type="ECO:0000256" key="2">
    <source>
        <dbReference type="ARBA" id="ARBA00022692"/>
    </source>
</evidence>
<dbReference type="GO" id="GO:0016020">
    <property type="term" value="C:membrane"/>
    <property type="evidence" value="ECO:0007669"/>
    <property type="project" value="UniProtKB-SubCell"/>
</dbReference>
<evidence type="ECO:0000256" key="1">
    <source>
        <dbReference type="ARBA" id="ARBA00004370"/>
    </source>
</evidence>
<keyword evidence="3 5" id="KW-1133">Transmembrane helix</keyword>
<dbReference type="InterPro" id="IPR039587">
    <property type="entry name" value="TMEM248/TMEM219_dom"/>
</dbReference>
<dbReference type="OrthoDB" id="6329605at2759"/>
<name>A0A9W9ZT77_9CNID</name>
<sequence>MVDCKCCKNLSGFAVSRPPCVVFTVCLAAFAIGLFSLGYFVQTYGWFNAEDMHRKGWNSVLDHLGSSQFCIFGNQSLSGNATDANSTNITGPTPVGFTTVTIPVLHLSVTPSVDFVAVVNNVTHIRAEMSATEIGLTGFQENFVVNITLFFLQPWFMDCDKNKCTSMYLEACGSVTVPTDIIPDHLLYRATCNTSSVNNVVQMLSIAKHARTVDQENKQCSTGIKAETTVPVNNQHTTTATMTLVDASAVNLRLQYSSYFLFVMVITCVLYGMIKGRPVKQNFNKKSNLPL</sequence>
<dbReference type="Proteomes" id="UP001163046">
    <property type="component" value="Unassembled WGS sequence"/>
</dbReference>
<protein>
    <recommendedName>
        <fullName evidence="6">TMEM248/TMEM219 domain-containing protein</fullName>
    </recommendedName>
</protein>
<feature type="transmembrane region" description="Helical" evidence="5">
    <location>
        <begin position="20"/>
        <end position="41"/>
    </location>
</feature>
<evidence type="ECO:0000256" key="5">
    <source>
        <dbReference type="SAM" id="Phobius"/>
    </source>
</evidence>
<dbReference type="Pfam" id="PF14940">
    <property type="entry name" value="TMEM219"/>
    <property type="match status" value="1"/>
</dbReference>
<evidence type="ECO:0000313" key="7">
    <source>
        <dbReference type="EMBL" id="KAJ7387411.1"/>
    </source>
</evidence>
<evidence type="ECO:0000259" key="6">
    <source>
        <dbReference type="Pfam" id="PF14940"/>
    </source>
</evidence>
<reference evidence="7" key="1">
    <citation type="submission" date="2023-01" db="EMBL/GenBank/DDBJ databases">
        <title>Genome assembly of the deep-sea coral Lophelia pertusa.</title>
        <authorList>
            <person name="Herrera S."/>
            <person name="Cordes E."/>
        </authorList>
    </citation>
    <scope>NUCLEOTIDE SEQUENCE</scope>
    <source>
        <strain evidence="7">USNM1676648</strain>
        <tissue evidence="7">Polyp</tissue>
    </source>
</reference>
<keyword evidence="4 5" id="KW-0472">Membrane</keyword>
<evidence type="ECO:0000256" key="4">
    <source>
        <dbReference type="ARBA" id="ARBA00023136"/>
    </source>
</evidence>
<dbReference type="PANTHER" id="PTHR16002">
    <property type="entry name" value="TRANSMEMBRANE PROTEIN 248-LIKE"/>
    <property type="match status" value="1"/>
</dbReference>
<accession>A0A9W9ZT77</accession>
<evidence type="ECO:0000256" key="3">
    <source>
        <dbReference type="ARBA" id="ARBA00022989"/>
    </source>
</evidence>
<dbReference type="InterPro" id="IPR039493">
    <property type="entry name" value="TMEM248/TMEM219"/>
</dbReference>
<feature type="transmembrane region" description="Helical" evidence="5">
    <location>
        <begin position="256"/>
        <end position="274"/>
    </location>
</feature>
<dbReference type="PANTHER" id="PTHR16002:SF4">
    <property type="entry name" value="TMEM248_TMEM219 DOMAIN-CONTAINING PROTEIN"/>
    <property type="match status" value="1"/>
</dbReference>
<gene>
    <name evidence="7" type="ORF">OS493_004406</name>
</gene>
<keyword evidence="2 5" id="KW-0812">Transmembrane</keyword>
<dbReference type="EMBL" id="MU825874">
    <property type="protein sequence ID" value="KAJ7387411.1"/>
    <property type="molecule type" value="Genomic_DNA"/>
</dbReference>
<feature type="domain" description="TMEM248/TMEM219" evidence="6">
    <location>
        <begin position="10"/>
        <end position="238"/>
    </location>
</feature>